<organism evidence="2 3">
    <name type="scientific">Champsocephalus gunnari</name>
    <name type="common">Mackerel icefish</name>
    <dbReference type="NCBI Taxonomy" id="52237"/>
    <lineage>
        <taxon>Eukaryota</taxon>
        <taxon>Metazoa</taxon>
        <taxon>Chordata</taxon>
        <taxon>Craniata</taxon>
        <taxon>Vertebrata</taxon>
        <taxon>Euteleostomi</taxon>
        <taxon>Actinopterygii</taxon>
        <taxon>Neopterygii</taxon>
        <taxon>Teleostei</taxon>
        <taxon>Neoteleostei</taxon>
        <taxon>Acanthomorphata</taxon>
        <taxon>Eupercaria</taxon>
        <taxon>Perciformes</taxon>
        <taxon>Notothenioidei</taxon>
        <taxon>Channichthyidae</taxon>
        <taxon>Champsocephalus</taxon>
    </lineage>
</organism>
<evidence type="ECO:0000256" key="1">
    <source>
        <dbReference type="SAM" id="MobiDB-lite"/>
    </source>
</evidence>
<dbReference type="EMBL" id="JAURVH010001519">
    <property type="protein sequence ID" value="KAK5925997.1"/>
    <property type="molecule type" value="Genomic_DNA"/>
</dbReference>
<evidence type="ECO:0000313" key="3">
    <source>
        <dbReference type="Proteomes" id="UP001331515"/>
    </source>
</evidence>
<gene>
    <name evidence="2" type="ORF">CgunFtcFv8_021604</name>
</gene>
<name>A0AAN8DPA6_CHAGU</name>
<proteinExistence type="predicted"/>
<evidence type="ECO:0000313" key="2">
    <source>
        <dbReference type="EMBL" id="KAK5925997.1"/>
    </source>
</evidence>
<dbReference type="AlphaFoldDB" id="A0AAN8DPA6"/>
<protein>
    <submittedName>
        <fullName evidence="2">Uncharacterized protein</fullName>
    </submittedName>
</protein>
<feature type="compositionally biased region" description="Acidic residues" evidence="1">
    <location>
        <begin position="13"/>
        <end position="31"/>
    </location>
</feature>
<dbReference type="Proteomes" id="UP001331515">
    <property type="component" value="Unassembled WGS sequence"/>
</dbReference>
<sequence>MDVSSDRIHTQSAEEEEEEEGEEEEEEEEEEASIRHLSPTGIVQTDRQQLRWLACVGYLCCWQSVCLLETVCRWISVTLQKLLNSSRKNTTRERSSALQ</sequence>
<keyword evidence="3" id="KW-1185">Reference proteome</keyword>
<reference evidence="2 3" key="1">
    <citation type="journal article" date="2023" name="Mol. Biol. Evol.">
        <title>Genomics of Secondarily Temperate Adaptation in the Only Non-Antarctic Icefish.</title>
        <authorList>
            <person name="Rivera-Colon A.G."/>
            <person name="Rayamajhi N."/>
            <person name="Minhas B.F."/>
            <person name="Madrigal G."/>
            <person name="Bilyk K.T."/>
            <person name="Yoon V."/>
            <person name="Hune M."/>
            <person name="Gregory S."/>
            <person name="Cheng C.H.C."/>
            <person name="Catchen J.M."/>
        </authorList>
    </citation>
    <scope>NUCLEOTIDE SEQUENCE [LARGE SCALE GENOMIC DNA]</scope>
    <source>
        <tissue evidence="2">White muscle</tissue>
    </source>
</reference>
<comment type="caution">
    <text evidence="2">The sequence shown here is derived from an EMBL/GenBank/DDBJ whole genome shotgun (WGS) entry which is preliminary data.</text>
</comment>
<feature type="region of interest" description="Disordered" evidence="1">
    <location>
        <begin position="1"/>
        <end position="40"/>
    </location>
</feature>
<accession>A0AAN8DPA6</accession>